<proteinExistence type="predicted"/>
<organism evidence="2 3">
    <name type="scientific">Pseudomonas fluorescens</name>
    <dbReference type="NCBI Taxonomy" id="294"/>
    <lineage>
        <taxon>Bacteria</taxon>
        <taxon>Pseudomonadati</taxon>
        <taxon>Pseudomonadota</taxon>
        <taxon>Gammaproteobacteria</taxon>
        <taxon>Pseudomonadales</taxon>
        <taxon>Pseudomonadaceae</taxon>
        <taxon>Pseudomonas</taxon>
    </lineage>
</organism>
<protein>
    <recommendedName>
        <fullName evidence="1">HTH cro/C1-type domain-containing protein</fullName>
    </recommendedName>
</protein>
<dbReference type="SMART" id="SM00530">
    <property type="entry name" value="HTH_XRE"/>
    <property type="match status" value="1"/>
</dbReference>
<dbReference type="Gene3D" id="1.10.260.40">
    <property type="entry name" value="lambda repressor-like DNA-binding domains"/>
    <property type="match status" value="1"/>
</dbReference>
<sequence>MNTNTSSSQPRVLSLEEFAALIRKMREIFQWSQETLAELAGLNVRTVQRVENAKSASTDTRRALAVAFEIEDIDAFNKPFDIPSEEELRAEKARIERDYITLPALPLSTGHQLAQLAESSTVDISQPGFEMQRDAQEVFASLVDYFRDYRDCASDYSEIAKFAVYDEMQELINELQALEVSIQYATRKVHLKVAGEQSDAKPLTVQMSYLIAFERGKAPGEFAAQKKLDFPF</sequence>
<dbReference type="PROSITE" id="PS50943">
    <property type="entry name" value="HTH_CROC1"/>
    <property type="match status" value="1"/>
</dbReference>
<dbReference type="CDD" id="cd00093">
    <property type="entry name" value="HTH_XRE"/>
    <property type="match status" value="1"/>
</dbReference>
<feature type="domain" description="HTH cro/C1-type" evidence="1">
    <location>
        <begin position="22"/>
        <end position="76"/>
    </location>
</feature>
<name>A0A5E7MFA3_PSEFL</name>
<dbReference type="AlphaFoldDB" id="A0A5E7MFA3"/>
<dbReference type="Proteomes" id="UP000349468">
    <property type="component" value="Unassembled WGS sequence"/>
</dbReference>
<dbReference type="EMBL" id="CABVIK010000013">
    <property type="protein sequence ID" value="VVP23290.1"/>
    <property type="molecule type" value="Genomic_DNA"/>
</dbReference>
<dbReference type="InterPro" id="IPR001387">
    <property type="entry name" value="Cro/C1-type_HTH"/>
</dbReference>
<dbReference type="InterPro" id="IPR010982">
    <property type="entry name" value="Lambda_DNA-bd_dom_sf"/>
</dbReference>
<evidence type="ECO:0000313" key="2">
    <source>
        <dbReference type="EMBL" id="VVP23290.1"/>
    </source>
</evidence>
<dbReference type="GO" id="GO:0003677">
    <property type="term" value="F:DNA binding"/>
    <property type="evidence" value="ECO:0007669"/>
    <property type="project" value="InterPro"/>
</dbReference>
<dbReference type="SUPFAM" id="SSF47413">
    <property type="entry name" value="lambda repressor-like DNA-binding domains"/>
    <property type="match status" value="1"/>
</dbReference>
<evidence type="ECO:0000313" key="3">
    <source>
        <dbReference type="Proteomes" id="UP000349468"/>
    </source>
</evidence>
<evidence type="ECO:0000259" key="1">
    <source>
        <dbReference type="PROSITE" id="PS50943"/>
    </source>
</evidence>
<dbReference type="RefSeq" id="WP_150750561.1">
    <property type="nucleotide sequence ID" value="NZ_CABVIK010000013.1"/>
</dbReference>
<accession>A0A5E7MFA3</accession>
<reference evidence="2 3" key="1">
    <citation type="submission" date="2019-09" db="EMBL/GenBank/DDBJ databases">
        <authorList>
            <person name="Chandra G."/>
            <person name="Truman W A."/>
        </authorList>
    </citation>
    <scope>NUCLEOTIDE SEQUENCE [LARGE SCALE GENOMIC DNA]</scope>
    <source>
        <strain evidence="2">PS870</strain>
    </source>
</reference>
<gene>
    <name evidence="2" type="ORF">PS870_03935</name>
</gene>
<dbReference type="Pfam" id="PF01381">
    <property type="entry name" value="HTH_3"/>
    <property type="match status" value="1"/>
</dbReference>